<gene>
    <name evidence="1" type="ORF">AGERDE_LOCUS4264</name>
</gene>
<dbReference type="EMBL" id="CAJVPL010000475">
    <property type="protein sequence ID" value="CAG8501360.1"/>
    <property type="molecule type" value="Genomic_DNA"/>
</dbReference>
<protein>
    <submittedName>
        <fullName evidence="1">10181_t:CDS:1</fullName>
    </submittedName>
</protein>
<dbReference type="AlphaFoldDB" id="A0A9N8ZN04"/>
<evidence type="ECO:0000313" key="2">
    <source>
        <dbReference type="Proteomes" id="UP000789831"/>
    </source>
</evidence>
<accession>A0A9N8ZN04</accession>
<reference evidence="1" key="1">
    <citation type="submission" date="2021-06" db="EMBL/GenBank/DDBJ databases">
        <authorList>
            <person name="Kallberg Y."/>
            <person name="Tangrot J."/>
            <person name="Rosling A."/>
        </authorList>
    </citation>
    <scope>NUCLEOTIDE SEQUENCE</scope>
    <source>
        <strain evidence="1">MT106</strain>
    </source>
</reference>
<dbReference type="Proteomes" id="UP000789831">
    <property type="component" value="Unassembled WGS sequence"/>
</dbReference>
<sequence length="232" mass="26253">MILFAFNAKADYTGNINYLDEKTYVNSIYVDVGSVTQFGFSLRLIRRNNDSPEFEFKFQEKFSVGVNNPSLAFVQFKHATIEPLVEIRYETIGLGSNCKTGGLYASVTGIFVVIFGSEKLSPWGIAQTTILCCTPCRRSLKKNLAKRYVSSAGIPLSEKVSKRPKDSSIEARLQILETLLREYVIDTALLDKVKKTLRENPKNKRNYEKSLLKYESEIYSSAIQNSSDIELE</sequence>
<dbReference type="OrthoDB" id="2403806at2759"/>
<comment type="caution">
    <text evidence="1">The sequence shown here is derived from an EMBL/GenBank/DDBJ whole genome shotgun (WGS) entry which is preliminary data.</text>
</comment>
<organism evidence="1 2">
    <name type="scientific">Ambispora gerdemannii</name>
    <dbReference type="NCBI Taxonomy" id="144530"/>
    <lineage>
        <taxon>Eukaryota</taxon>
        <taxon>Fungi</taxon>
        <taxon>Fungi incertae sedis</taxon>
        <taxon>Mucoromycota</taxon>
        <taxon>Glomeromycotina</taxon>
        <taxon>Glomeromycetes</taxon>
        <taxon>Archaeosporales</taxon>
        <taxon>Ambisporaceae</taxon>
        <taxon>Ambispora</taxon>
    </lineage>
</organism>
<keyword evidence="2" id="KW-1185">Reference proteome</keyword>
<proteinExistence type="predicted"/>
<evidence type="ECO:0000313" key="1">
    <source>
        <dbReference type="EMBL" id="CAG8501360.1"/>
    </source>
</evidence>
<name>A0A9N8ZN04_9GLOM</name>